<dbReference type="EMBL" id="SJST01000002">
    <property type="protein sequence ID" value="TCD15081.1"/>
    <property type="molecule type" value="Genomic_DNA"/>
</dbReference>
<keyword evidence="7" id="KW-0808">Transferase</keyword>
<dbReference type="AlphaFoldDB" id="A0A4R0PC97"/>
<evidence type="ECO:0000256" key="6">
    <source>
        <dbReference type="ARBA" id="ARBA00022643"/>
    </source>
</evidence>
<evidence type="ECO:0000256" key="12">
    <source>
        <dbReference type="ARBA" id="ARBA00023026"/>
    </source>
</evidence>
<keyword evidence="9" id="KW-0547">Nucleotide-binding</keyword>
<evidence type="ECO:0000256" key="11">
    <source>
        <dbReference type="ARBA" id="ARBA00022840"/>
    </source>
</evidence>
<gene>
    <name evidence="14" type="ORF">E0D97_05910</name>
</gene>
<feature type="domain" description="PAC" evidence="13">
    <location>
        <begin position="89"/>
        <end position="145"/>
    </location>
</feature>
<reference evidence="14 15" key="1">
    <citation type="journal article" date="2015" name="Antonie Van Leeuwenhoek">
        <title>Oricola cellulosilytica gen. nov., sp. nov., a cellulose-degrading bacterium of the family Phyllobacteriaceae isolated from surface seashore water, and emended descriptions of Mesorhizobium loti and Phyllobacterium myrsinacearum.</title>
        <authorList>
            <person name="Hameed A."/>
            <person name="Shahina M."/>
            <person name="Lai W.A."/>
            <person name="Lin S.Y."/>
            <person name="Young L.S."/>
            <person name="Liu Y.C."/>
            <person name="Hsu Y.H."/>
            <person name="Young C.C."/>
        </authorList>
    </citation>
    <scope>NUCLEOTIDE SEQUENCE [LARGE SCALE GENOMIC DNA]</scope>
    <source>
        <strain evidence="14 15">KCTC 52183</strain>
    </source>
</reference>
<dbReference type="SMART" id="SM00911">
    <property type="entry name" value="HWE_HK"/>
    <property type="match status" value="1"/>
</dbReference>
<dbReference type="CDD" id="cd00130">
    <property type="entry name" value="PAS"/>
    <property type="match status" value="1"/>
</dbReference>
<keyword evidence="4" id="KW-0597">Phosphoprotein</keyword>
<dbReference type="EC" id="2.7.13.3" evidence="2"/>
<organism evidence="14 15">
    <name type="scientific">Oricola cellulosilytica</name>
    <dbReference type="NCBI Taxonomy" id="1429082"/>
    <lineage>
        <taxon>Bacteria</taxon>
        <taxon>Pseudomonadati</taxon>
        <taxon>Pseudomonadota</taxon>
        <taxon>Alphaproteobacteria</taxon>
        <taxon>Hyphomicrobiales</taxon>
        <taxon>Ahrensiaceae</taxon>
        <taxon>Oricola</taxon>
    </lineage>
</organism>
<evidence type="ECO:0000256" key="2">
    <source>
        <dbReference type="ARBA" id="ARBA00012438"/>
    </source>
</evidence>
<keyword evidence="10" id="KW-0418">Kinase</keyword>
<comment type="catalytic activity">
    <reaction evidence="1">
        <text>ATP + protein L-histidine = ADP + protein N-phospho-L-histidine.</text>
        <dbReference type="EC" id="2.7.13.3"/>
    </reaction>
</comment>
<evidence type="ECO:0000256" key="3">
    <source>
        <dbReference type="ARBA" id="ARBA00021740"/>
    </source>
</evidence>
<evidence type="ECO:0000256" key="4">
    <source>
        <dbReference type="ARBA" id="ARBA00022553"/>
    </source>
</evidence>
<evidence type="ECO:0000256" key="8">
    <source>
        <dbReference type="ARBA" id="ARBA00022737"/>
    </source>
</evidence>
<evidence type="ECO:0000313" key="15">
    <source>
        <dbReference type="Proteomes" id="UP000291301"/>
    </source>
</evidence>
<keyword evidence="8" id="KW-0677">Repeat</keyword>
<evidence type="ECO:0000259" key="13">
    <source>
        <dbReference type="PROSITE" id="PS50113"/>
    </source>
</evidence>
<keyword evidence="15" id="KW-1185">Reference proteome</keyword>
<dbReference type="GO" id="GO:0004673">
    <property type="term" value="F:protein histidine kinase activity"/>
    <property type="evidence" value="ECO:0007669"/>
    <property type="project" value="UniProtKB-EC"/>
</dbReference>
<keyword evidence="11" id="KW-0067">ATP-binding</keyword>
<dbReference type="PANTHER" id="PTHR41523">
    <property type="entry name" value="TWO-COMPONENT SYSTEM SENSOR PROTEIN"/>
    <property type="match status" value="1"/>
</dbReference>
<proteinExistence type="predicted"/>
<evidence type="ECO:0000256" key="10">
    <source>
        <dbReference type="ARBA" id="ARBA00022777"/>
    </source>
</evidence>
<protein>
    <recommendedName>
        <fullName evidence="3">Blue-light-activated histidine kinase</fullName>
        <ecNumber evidence="2">2.7.13.3</ecNumber>
    </recommendedName>
</protein>
<keyword evidence="12" id="KW-0843">Virulence</keyword>
<sequence length="336" mass="37001">MTARPSHEIGLEYRSEMPDKDLVLKSLSGSAVTIFFQDVEGVFRWFVNPQSLWATGDLTGQKEDVVLGSEALKKLQEAKRTVLASGERGAVELAVTPPNDTGDPRPFYIKLTIEPAFDAKRDVEGFVCSSIDISEQLKREQTLKNLLREVAHRSKNMLAMVLSLSGQTARVASTKDEFVRRFTGRLQSLAKSQDVITERDWHGSAFSDLVKRQVIDVVPFQDGHIEVTGEDPELGPNGTLHVGLALHELVTNALVHGSLTRPGGRVEINCEDLGDYGFRLTWTESPRVISSAPKAKSFGRTMLERIVPSAVNGQGTLDITDDAVIYSLDIGRTEIV</sequence>
<evidence type="ECO:0000256" key="1">
    <source>
        <dbReference type="ARBA" id="ARBA00000085"/>
    </source>
</evidence>
<dbReference type="Pfam" id="PF07536">
    <property type="entry name" value="HWE_HK"/>
    <property type="match status" value="1"/>
</dbReference>
<dbReference type="GO" id="GO:0005524">
    <property type="term" value="F:ATP binding"/>
    <property type="evidence" value="ECO:0007669"/>
    <property type="project" value="UniProtKB-KW"/>
</dbReference>
<dbReference type="PANTHER" id="PTHR41523:SF7">
    <property type="entry name" value="HISTIDINE KINASE"/>
    <property type="match status" value="1"/>
</dbReference>
<dbReference type="InterPro" id="IPR035965">
    <property type="entry name" value="PAS-like_dom_sf"/>
</dbReference>
<evidence type="ECO:0000256" key="9">
    <source>
        <dbReference type="ARBA" id="ARBA00022741"/>
    </source>
</evidence>
<evidence type="ECO:0000313" key="14">
    <source>
        <dbReference type="EMBL" id="TCD15081.1"/>
    </source>
</evidence>
<comment type="caution">
    <text evidence="14">The sequence shown here is derived from an EMBL/GenBank/DDBJ whole genome shotgun (WGS) entry which is preliminary data.</text>
</comment>
<name>A0A4R0PC97_9HYPH</name>
<dbReference type="InterPro" id="IPR000014">
    <property type="entry name" value="PAS"/>
</dbReference>
<dbReference type="Gene3D" id="3.30.565.10">
    <property type="entry name" value="Histidine kinase-like ATPase, C-terminal domain"/>
    <property type="match status" value="1"/>
</dbReference>
<dbReference type="SUPFAM" id="SSF55785">
    <property type="entry name" value="PYP-like sensor domain (PAS domain)"/>
    <property type="match status" value="1"/>
</dbReference>
<accession>A0A4R0PC97</accession>
<keyword evidence="6" id="KW-0288">FMN</keyword>
<evidence type="ECO:0000256" key="7">
    <source>
        <dbReference type="ARBA" id="ARBA00022679"/>
    </source>
</evidence>
<dbReference type="InterPro" id="IPR036890">
    <property type="entry name" value="HATPase_C_sf"/>
</dbReference>
<dbReference type="PROSITE" id="PS50113">
    <property type="entry name" value="PAC"/>
    <property type="match status" value="1"/>
</dbReference>
<dbReference type="InterPro" id="IPR011102">
    <property type="entry name" value="Sig_transdc_His_kinase_HWE"/>
</dbReference>
<keyword evidence="5" id="KW-0285">Flavoprotein</keyword>
<dbReference type="InterPro" id="IPR000700">
    <property type="entry name" value="PAS-assoc_C"/>
</dbReference>
<dbReference type="Proteomes" id="UP000291301">
    <property type="component" value="Unassembled WGS sequence"/>
</dbReference>
<evidence type="ECO:0000256" key="5">
    <source>
        <dbReference type="ARBA" id="ARBA00022630"/>
    </source>
</evidence>
<dbReference type="Gene3D" id="3.30.450.20">
    <property type="entry name" value="PAS domain"/>
    <property type="match status" value="1"/>
</dbReference>